<accession>A0ACA9MEX6</accession>
<keyword evidence="2" id="KW-1185">Reference proteome</keyword>
<dbReference type="Proteomes" id="UP000789702">
    <property type="component" value="Unassembled WGS sequence"/>
</dbReference>
<feature type="non-terminal residue" evidence="1">
    <location>
        <position position="1"/>
    </location>
</feature>
<name>A0ACA9MEX6_9GLOM</name>
<evidence type="ECO:0000313" key="2">
    <source>
        <dbReference type="Proteomes" id="UP000789702"/>
    </source>
</evidence>
<proteinExistence type="predicted"/>
<sequence>NCWDAIAEGIIQVTNKNIPFKKISNTITNISSLTTPKQEEANDTIKDVNERQETSILLIKDVTDTETINNIKD</sequence>
<reference evidence="1" key="1">
    <citation type="submission" date="2021-06" db="EMBL/GenBank/DDBJ databases">
        <authorList>
            <person name="Kallberg Y."/>
            <person name="Tangrot J."/>
            <person name="Rosling A."/>
        </authorList>
    </citation>
    <scope>NUCLEOTIDE SEQUENCE</scope>
    <source>
        <strain evidence="1">IL203A</strain>
    </source>
</reference>
<comment type="caution">
    <text evidence="1">The sequence shown here is derived from an EMBL/GenBank/DDBJ whole genome shotgun (WGS) entry which is preliminary data.</text>
</comment>
<organism evidence="1 2">
    <name type="scientific">Dentiscutata heterogama</name>
    <dbReference type="NCBI Taxonomy" id="1316150"/>
    <lineage>
        <taxon>Eukaryota</taxon>
        <taxon>Fungi</taxon>
        <taxon>Fungi incertae sedis</taxon>
        <taxon>Mucoromycota</taxon>
        <taxon>Glomeromycotina</taxon>
        <taxon>Glomeromycetes</taxon>
        <taxon>Diversisporales</taxon>
        <taxon>Gigasporaceae</taxon>
        <taxon>Dentiscutata</taxon>
    </lineage>
</organism>
<dbReference type="EMBL" id="CAJVPU010008347">
    <property type="protein sequence ID" value="CAG8582855.1"/>
    <property type="molecule type" value="Genomic_DNA"/>
</dbReference>
<evidence type="ECO:0000313" key="1">
    <source>
        <dbReference type="EMBL" id="CAG8582855.1"/>
    </source>
</evidence>
<protein>
    <submittedName>
        <fullName evidence="1">423_t:CDS:1</fullName>
    </submittedName>
</protein>
<gene>
    <name evidence="1" type="ORF">DHETER_LOCUS6543</name>
</gene>